<dbReference type="Proteomes" id="UP000281324">
    <property type="component" value="Unassembled WGS sequence"/>
</dbReference>
<keyword evidence="1" id="KW-0472">Membrane</keyword>
<feature type="transmembrane region" description="Helical" evidence="1">
    <location>
        <begin position="122"/>
        <end position="145"/>
    </location>
</feature>
<gene>
    <name evidence="2" type="ORF">EI219_02250</name>
</gene>
<proteinExistence type="predicted"/>
<evidence type="ECO:0000256" key="1">
    <source>
        <dbReference type="SAM" id="Phobius"/>
    </source>
</evidence>
<feature type="transmembrane region" description="Helical" evidence="1">
    <location>
        <begin position="21"/>
        <end position="39"/>
    </location>
</feature>
<accession>A0A3R8N6Z9</accession>
<feature type="transmembrane region" description="Helical" evidence="1">
    <location>
        <begin position="92"/>
        <end position="110"/>
    </location>
</feature>
<evidence type="ECO:0000313" key="3">
    <source>
        <dbReference type="Proteomes" id="UP000281324"/>
    </source>
</evidence>
<keyword evidence="1" id="KW-1133">Transmembrane helix</keyword>
<name>A0A3R8N6Z9_STRSU</name>
<feature type="transmembrane region" description="Helical" evidence="1">
    <location>
        <begin position="59"/>
        <end position="80"/>
    </location>
</feature>
<dbReference type="EMBL" id="RRZQ01000004">
    <property type="protein sequence ID" value="RRN50988.1"/>
    <property type="molecule type" value="Genomic_DNA"/>
</dbReference>
<organism evidence="2 3">
    <name type="scientific">Streptococcus suis</name>
    <dbReference type="NCBI Taxonomy" id="1307"/>
    <lineage>
        <taxon>Bacteria</taxon>
        <taxon>Bacillati</taxon>
        <taxon>Bacillota</taxon>
        <taxon>Bacilli</taxon>
        <taxon>Lactobacillales</taxon>
        <taxon>Streptococcaceae</taxon>
        <taxon>Streptococcus</taxon>
    </lineage>
</organism>
<dbReference type="AlphaFoldDB" id="A0A3R8N6Z9"/>
<reference evidence="2 3" key="1">
    <citation type="submission" date="2018-11" db="EMBL/GenBank/DDBJ databases">
        <title>Changes in penicillin susceptibility of Streptococcus suis isolates by amino acid alterations in the penicillin-binding protein.</title>
        <authorList>
            <person name="Niemann L."/>
            <person name="Eichhorn I."/>
        </authorList>
    </citation>
    <scope>NUCLEOTIDE SEQUENCE [LARGE SCALE GENOMIC DNA]</scope>
    <source>
        <strain evidence="2 3">IMT40201</strain>
    </source>
</reference>
<comment type="caution">
    <text evidence="2">The sequence shown here is derived from an EMBL/GenBank/DDBJ whole genome shotgun (WGS) entry which is preliminary data.</text>
</comment>
<evidence type="ECO:0000313" key="2">
    <source>
        <dbReference type="EMBL" id="RRN50988.1"/>
    </source>
</evidence>
<dbReference type="RefSeq" id="WP_125069944.1">
    <property type="nucleotide sequence ID" value="NZ_RRZQ01000004.1"/>
</dbReference>
<sequence length="204" mass="23695">MDRDLKIQSMKTYFKKSIQKDILMKVVLMLAAIAIGIFSLSEYLVDYITISQTVTEFRYVLQVLSAISILIFSSYLSVSIGGEFFRKIIDSYFVYLLISYFLLMTQNLNNESFDITTFDVDYFFEIGSFGVIFIIISLAFVLKYLTSKVEVIRKYSNYLNENKSTNLLLALLVSVIVLHDSKLIEKLKQFLALSDYSDYQQFYL</sequence>
<protein>
    <submittedName>
        <fullName evidence="2">Uncharacterized protein</fullName>
    </submittedName>
</protein>
<keyword evidence="1" id="KW-0812">Transmembrane</keyword>